<proteinExistence type="predicted"/>
<evidence type="ECO:0000313" key="3">
    <source>
        <dbReference type="Proteomes" id="UP000239204"/>
    </source>
</evidence>
<accession>A0A2S7AH02</accession>
<gene>
    <name evidence="2" type="ORF">XarjCFBP7645_02310</name>
</gene>
<protein>
    <submittedName>
        <fullName evidence="2">Uncharacterized protein</fullName>
    </submittedName>
</protein>
<comment type="caution">
    <text evidence="2">The sequence shown here is derived from an EMBL/GenBank/DDBJ whole genome shotgun (WGS) entry which is preliminary data.</text>
</comment>
<evidence type="ECO:0000313" key="2">
    <source>
        <dbReference type="EMBL" id="PPU09178.1"/>
    </source>
</evidence>
<evidence type="ECO:0000256" key="1">
    <source>
        <dbReference type="SAM" id="MobiDB-lite"/>
    </source>
</evidence>
<name>A0A2S7AH02_9XANT</name>
<dbReference type="AlphaFoldDB" id="A0A2S7AH02"/>
<feature type="region of interest" description="Disordered" evidence="1">
    <location>
        <begin position="42"/>
        <end position="62"/>
    </location>
</feature>
<organism evidence="2 3">
    <name type="scientific">Xanthomonas arboricola</name>
    <dbReference type="NCBI Taxonomy" id="56448"/>
    <lineage>
        <taxon>Bacteria</taxon>
        <taxon>Pseudomonadati</taxon>
        <taxon>Pseudomonadota</taxon>
        <taxon>Gammaproteobacteria</taxon>
        <taxon>Lysobacterales</taxon>
        <taxon>Lysobacteraceae</taxon>
        <taxon>Xanthomonas</taxon>
    </lineage>
</organism>
<reference evidence="2 3" key="1">
    <citation type="submission" date="2016-08" db="EMBL/GenBank/DDBJ databases">
        <title>Evolution of the type three secretion system and type three effector repertoires in Xanthomonas.</title>
        <authorList>
            <person name="Merda D."/>
            <person name="Briand M."/>
            <person name="Bosis E."/>
            <person name="Rousseau C."/>
            <person name="Portier P."/>
            <person name="Jacques M.-A."/>
            <person name="Fischer-Le Saux M."/>
        </authorList>
    </citation>
    <scope>NUCLEOTIDE SEQUENCE [LARGE SCALE GENOMIC DNA]</scope>
    <source>
        <strain evidence="2 3">CFBP 7645</strain>
    </source>
</reference>
<dbReference type="Proteomes" id="UP000239204">
    <property type="component" value="Unassembled WGS sequence"/>
</dbReference>
<dbReference type="EMBL" id="MIGY01000001">
    <property type="protein sequence ID" value="PPU09178.1"/>
    <property type="molecule type" value="Genomic_DNA"/>
</dbReference>
<sequence>MAHRAARGGYRVTTARAPVERVFQTRMRAHMTQHRMRAAVELAQSQHRTTPRPATGRAYCAA</sequence>